<name>A0A517P8C4_9PLAN</name>
<dbReference type="KEGG" id="acaf:CA12_17110"/>
<keyword evidence="2" id="KW-1185">Reference proteome</keyword>
<evidence type="ECO:0000313" key="1">
    <source>
        <dbReference type="EMBL" id="QDT15626.1"/>
    </source>
</evidence>
<organism evidence="1 2">
    <name type="scientific">Alienimonas californiensis</name>
    <dbReference type="NCBI Taxonomy" id="2527989"/>
    <lineage>
        <taxon>Bacteria</taxon>
        <taxon>Pseudomonadati</taxon>
        <taxon>Planctomycetota</taxon>
        <taxon>Planctomycetia</taxon>
        <taxon>Planctomycetales</taxon>
        <taxon>Planctomycetaceae</taxon>
        <taxon>Alienimonas</taxon>
    </lineage>
</organism>
<gene>
    <name evidence="1" type="ORF">CA12_17110</name>
</gene>
<protein>
    <submittedName>
        <fullName evidence="1">Uncharacterized protein</fullName>
    </submittedName>
</protein>
<evidence type="ECO:0000313" key="2">
    <source>
        <dbReference type="Proteomes" id="UP000318741"/>
    </source>
</evidence>
<accession>A0A517P8C4</accession>
<dbReference type="OrthoDB" id="272511at2"/>
<proteinExistence type="predicted"/>
<sequence length="207" mass="20844">MRKRTAAAGGAGIAGLLALGLMYLPDWEMGSLGVPSGGGTDVTDLTLDPTSPDAAEDVESAPIFNGAATPVTQEMVESGEAGGPNTVTGAMGGVVGDPTTADGPPLAVVDVLVDGGEYLVVQRFASDGLPIREGQSLSAVLNAASQAEGAPDGVKVRVSRTPNAIAGAATDLMDALRKNGFQEDEIDYRQRLVTDETPAPPGGVVAE</sequence>
<dbReference type="AlphaFoldDB" id="A0A517P8C4"/>
<dbReference type="EMBL" id="CP036265">
    <property type="protein sequence ID" value="QDT15626.1"/>
    <property type="molecule type" value="Genomic_DNA"/>
</dbReference>
<reference evidence="1 2" key="1">
    <citation type="submission" date="2019-02" db="EMBL/GenBank/DDBJ databases">
        <title>Deep-cultivation of Planctomycetes and their phenomic and genomic characterization uncovers novel biology.</title>
        <authorList>
            <person name="Wiegand S."/>
            <person name="Jogler M."/>
            <person name="Boedeker C."/>
            <person name="Pinto D."/>
            <person name="Vollmers J."/>
            <person name="Rivas-Marin E."/>
            <person name="Kohn T."/>
            <person name="Peeters S.H."/>
            <person name="Heuer A."/>
            <person name="Rast P."/>
            <person name="Oberbeckmann S."/>
            <person name="Bunk B."/>
            <person name="Jeske O."/>
            <person name="Meyerdierks A."/>
            <person name="Storesund J.E."/>
            <person name="Kallscheuer N."/>
            <person name="Luecker S."/>
            <person name="Lage O.M."/>
            <person name="Pohl T."/>
            <person name="Merkel B.J."/>
            <person name="Hornburger P."/>
            <person name="Mueller R.-W."/>
            <person name="Bruemmer F."/>
            <person name="Labrenz M."/>
            <person name="Spormann A.M."/>
            <person name="Op den Camp H."/>
            <person name="Overmann J."/>
            <person name="Amann R."/>
            <person name="Jetten M.S.M."/>
            <person name="Mascher T."/>
            <person name="Medema M.H."/>
            <person name="Devos D.P."/>
            <person name="Kaster A.-K."/>
            <person name="Ovreas L."/>
            <person name="Rohde M."/>
            <person name="Galperin M.Y."/>
            <person name="Jogler C."/>
        </authorList>
    </citation>
    <scope>NUCLEOTIDE SEQUENCE [LARGE SCALE GENOMIC DNA]</scope>
    <source>
        <strain evidence="1 2">CA12</strain>
    </source>
</reference>
<dbReference type="Proteomes" id="UP000318741">
    <property type="component" value="Chromosome"/>
</dbReference>
<dbReference type="RefSeq" id="WP_145358538.1">
    <property type="nucleotide sequence ID" value="NZ_CP036265.1"/>
</dbReference>